<protein>
    <recommendedName>
        <fullName evidence="3">CYIR protein</fullName>
    </recommendedName>
</protein>
<sequence length="229" mass="27239">MVDSKLMKNVFLLLICKIITYDILYDPFLEAIWNNYKFDEYITSGDATVILKLCNRFNRTTGNSAEEEFQNCATLSRNLKVLYNSRYTSNDDFNKHCNNINNWLYYKIKEHKMSDDTITEIFSESKQIIENEGYLFCRYSPFNNDFLEPEKLVMLSIFNDNIDYIKEILSQETHYKISSCRNFIKQCVHLYKSMHNIDCSKGDFTEPNKIFTCYIVNEFKNLYCSSIYN</sequence>
<dbReference type="OrthoDB" id="10466705at2759"/>
<dbReference type="RefSeq" id="XP_004228244.1">
    <property type="nucleotide sequence ID" value="XM_004228196.1"/>
</dbReference>
<dbReference type="EMBL" id="DF158545">
    <property type="protein sequence ID" value="GAB70026.1"/>
    <property type="molecule type" value="Genomic_DNA"/>
</dbReference>
<reference evidence="1 2" key="1">
    <citation type="journal article" date="2012" name="Nat. Genet.">
        <title>Plasmodium cynomolgi genome sequences provide insight into Plasmodium vivax and the monkey malaria clade.</title>
        <authorList>
            <person name="Tachibana S."/>
            <person name="Sullivan S.A."/>
            <person name="Kawai S."/>
            <person name="Nakamura S."/>
            <person name="Kim H.R."/>
            <person name="Goto N."/>
            <person name="Arisue N."/>
            <person name="Palacpac N.M.Q."/>
            <person name="Honma H."/>
            <person name="Yagi M."/>
            <person name="Tougan T."/>
            <person name="Katakai Y."/>
            <person name="Kaneko O."/>
            <person name="Mita T."/>
            <person name="Kita K."/>
            <person name="Yasutomi Y."/>
            <person name="Sutton P.L."/>
            <person name="Shakhbatyan R."/>
            <person name="Horii T."/>
            <person name="Yasunaga T."/>
            <person name="Barnwell J.W."/>
            <person name="Escalante A.A."/>
            <person name="Carlton J.M."/>
            <person name="Tanabe K."/>
        </authorList>
    </citation>
    <scope>NUCLEOTIDE SEQUENCE [LARGE SCALE GENOMIC DNA]</scope>
    <source>
        <strain evidence="1 2">B</strain>
    </source>
</reference>
<dbReference type="KEGG" id="pcy:PCYB_007750"/>
<dbReference type="Proteomes" id="UP000006319">
    <property type="component" value="Unassembled WGS sequence"/>
</dbReference>
<name>K6UFF8_PLACD</name>
<dbReference type="GeneID" id="14696568"/>
<dbReference type="VEuPathDB" id="PlasmoDB:PCYB_007750"/>
<gene>
    <name evidence="1" type="ORF">PCYB_007750</name>
</gene>
<feature type="non-terminal residue" evidence="1">
    <location>
        <position position="229"/>
    </location>
</feature>
<accession>K6UFF8</accession>
<evidence type="ECO:0000313" key="1">
    <source>
        <dbReference type="EMBL" id="GAB70026.1"/>
    </source>
</evidence>
<evidence type="ECO:0000313" key="2">
    <source>
        <dbReference type="Proteomes" id="UP000006319"/>
    </source>
</evidence>
<proteinExistence type="predicted"/>
<dbReference type="AlphaFoldDB" id="K6UFF8"/>
<organism evidence="1 2">
    <name type="scientific">Plasmodium cynomolgi (strain B)</name>
    <dbReference type="NCBI Taxonomy" id="1120755"/>
    <lineage>
        <taxon>Eukaryota</taxon>
        <taxon>Sar</taxon>
        <taxon>Alveolata</taxon>
        <taxon>Apicomplexa</taxon>
        <taxon>Aconoidasida</taxon>
        <taxon>Haemosporida</taxon>
        <taxon>Plasmodiidae</taxon>
        <taxon>Plasmodium</taxon>
        <taxon>Plasmodium (Plasmodium)</taxon>
    </lineage>
</organism>
<dbReference type="PhylomeDB" id="K6UFF8"/>
<evidence type="ECO:0008006" key="3">
    <source>
        <dbReference type="Google" id="ProtNLM"/>
    </source>
</evidence>
<keyword evidence="2" id="KW-1185">Reference proteome</keyword>